<dbReference type="SMART" id="SM00327">
    <property type="entry name" value="VWA"/>
    <property type="match status" value="1"/>
</dbReference>
<dbReference type="Pfam" id="PF13768">
    <property type="entry name" value="VWA_3"/>
    <property type="match status" value="1"/>
</dbReference>
<keyword evidence="3" id="KW-1185">Reference proteome</keyword>
<protein>
    <recommendedName>
        <fullName evidence="1">VWFA domain-containing protein</fullName>
    </recommendedName>
</protein>
<accession>A0A9Q0JW89</accession>
<dbReference type="PANTHER" id="PTHR46503:SF1">
    <property type="entry name" value="INTER-ALPHA-TRYPSIN INHIBITOR HEAVY CHAIN-LIKE PROTEIN"/>
    <property type="match status" value="1"/>
</dbReference>
<proteinExistence type="predicted"/>
<evidence type="ECO:0000313" key="2">
    <source>
        <dbReference type="EMBL" id="KAJ4954091.1"/>
    </source>
</evidence>
<gene>
    <name evidence="2" type="ORF">NE237_030923</name>
</gene>
<dbReference type="EMBL" id="JAMYWD010000012">
    <property type="protein sequence ID" value="KAJ4954091.1"/>
    <property type="molecule type" value="Genomic_DNA"/>
</dbReference>
<dbReference type="InterPro" id="IPR036465">
    <property type="entry name" value="vWFA_dom_sf"/>
</dbReference>
<reference evidence="2" key="1">
    <citation type="journal article" date="2023" name="Plant J.">
        <title>The genome of the king protea, Protea cynaroides.</title>
        <authorList>
            <person name="Chang J."/>
            <person name="Duong T.A."/>
            <person name="Schoeman C."/>
            <person name="Ma X."/>
            <person name="Roodt D."/>
            <person name="Barker N."/>
            <person name="Li Z."/>
            <person name="Van de Peer Y."/>
            <person name="Mizrachi E."/>
        </authorList>
    </citation>
    <scope>NUCLEOTIDE SEQUENCE</scope>
    <source>
        <tissue evidence="2">Young leaves</tissue>
    </source>
</reference>
<comment type="caution">
    <text evidence="2">The sequence shown here is derived from an EMBL/GenBank/DDBJ whole genome shotgun (WGS) entry which is preliminary data.</text>
</comment>
<dbReference type="OrthoDB" id="1729737at2759"/>
<dbReference type="Gene3D" id="3.40.50.410">
    <property type="entry name" value="von Willebrand factor, type A domain"/>
    <property type="match status" value="1"/>
</dbReference>
<dbReference type="PANTHER" id="PTHR46503">
    <property type="entry name" value="INTER-ALPHA-TRYPSIN INHIBITOR HEAVY CHAIN-LIKE PROTEIN"/>
    <property type="match status" value="1"/>
</dbReference>
<dbReference type="SUPFAM" id="SSF53300">
    <property type="entry name" value="vWA-like"/>
    <property type="match status" value="1"/>
</dbReference>
<sequence length="748" mass="82332">MAEEFMKSVQYGLKLSKRIYFGKDAAVSAPEPAAMEKTVHSYLPTAPMVYAVIYDPSIVDNPDIRSYQPHVHGRCDPPALIPLQMNSIALEAQCYLDSAIITVSGSWRVHCVIGSSSCDCLLAIPMSEPGSILGVEIDVARKSYSTLLVAMDEIDMTKLAKSRYGGFLKSQIFTVTIPKIDGGSNLSIKMSWSQKIFYSDGQFSLTVPFSFPKYVTPAGKRISKREEIQLNVNYGTGTEVLCKTTSHPLKEIRRQAGNLGFLYEADVLTWSMTDFNFSYMVTSSEISGGLLLQSPSEHDFDQREIFCFYLFPGNDQHRKAFRKEVVFVVDISGSMNGRPLENLNNGLCAALSELNPDDSFNIIAFNGETYLFSSSLVLATEETIENASQWIATNFIAVGGTNILLPLNKAMEMLSNTCDSIPLIFLITDGSVEDERHICDVMKSNLTNRGSMAPRISTLGIGSYCNHYFLQMLALISRGHYEAAYDADSIVFHLQRLFRTASSTILANIAIDTLEHLDAVEVYPSHIPDLLSGSPLIVSGRYQGNCPNTLKARGMLADMNNFVIDLKVQKTKDIPLDKFASKQQIDVLTAQAWLLENKAIEEKVKKISIQTSVPSEYTSLVLLQIDKGMQASKSFGIQEDSNKIDLQSRLESKGCKFIFLRSLGVGFGNLNATAENIPPGSVEGDSEPADILTKAASNCCGRLADCCCCMYCITACSWMNNQCAIALTQLCTALSCFSIISCCSELCF</sequence>
<dbReference type="CDD" id="cd01461">
    <property type="entry name" value="vWA_interalpha_trypsin_inhibitor"/>
    <property type="match status" value="1"/>
</dbReference>
<evidence type="ECO:0000259" key="1">
    <source>
        <dbReference type="PROSITE" id="PS50234"/>
    </source>
</evidence>
<dbReference type="Proteomes" id="UP001141806">
    <property type="component" value="Unassembled WGS sequence"/>
</dbReference>
<name>A0A9Q0JW89_9MAGN</name>
<dbReference type="PROSITE" id="PS50234">
    <property type="entry name" value="VWFA"/>
    <property type="match status" value="1"/>
</dbReference>
<dbReference type="AlphaFoldDB" id="A0A9Q0JW89"/>
<dbReference type="InterPro" id="IPR002035">
    <property type="entry name" value="VWF_A"/>
</dbReference>
<feature type="domain" description="VWFA" evidence="1">
    <location>
        <begin position="324"/>
        <end position="514"/>
    </location>
</feature>
<organism evidence="2 3">
    <name type="scientific">Protea cynaroides</name>
    <dbReference type="NCBI Taxonomy" id="273540"/>
    <lineage>
        <taxon>Eukaryota</taxon>
        <taxon>Viridiplantae</taxon>
        <taxon>Streptophyta</taxon>
        <taxon>Embryophyta</taxon>
        <taxon>Tracheophyta</taxon>
        <taxon>Spermatophyta</taxon>
        <taxon>Magnoliopsida</taxon>
        <taxon>Proteales</taxon>
        <taxon>Proteaceae</taxon>
        <taxon>Protea</taxon>
    </lineage>
</organism>
<evidence type="ECO:0000313" key="3">
    <source>
        <dbReference type="Proteomes" id="UP001141806"/>
    </source>
</evidence>